<keyword evidence="7" id="KW-1185">Reference proteome</keyword>
<feature type="region of interest" description="Disordered" evidence="3">
    <location>
        <begin position="47"/>
        <end position="69"/>
    </location>
</feature>
<comment type="caution">
    <text evidence="2">Lacks conserved residue(s) required for the propagation of feature annotation.</text>
</comment>
<dbReference type="InterPro" id="IPR001002">
    <property type="entry name" value="Chitin-bd_1"/>
</dbReference>
<keyword evidence="4" id="KW-0732">Signal</keyword>
<dbReference type="SMART" id="SM00270">
    <property type="entry name" value="ChtBD1"/>
    <property type="match status" value="1"/>
</dbReference>
<evidence type="ECO:0000313" key="7">
    <source>
        <dbReference type="Proteomes" id="UP001367316"/>
    </source>
</evidence>
<organism evidence="6 7">
    <name type="scientific">Phyllosticta paracitricarpa</name>
    <dbReference type="NCBI Taxonomy" id="2016321"/>
    <lineage>
        <taxon>Eukaryota</taxon>
        <taxon>Fungi</taxon>
        <taxon>Dikarya</taxon>
        <taxon>Ascomycota</taxon>
        <taxon>Pezizomycotina</taxon>
        <taxon>Dothideomycetes</taxon>
        <taxon>Dothideomycetes incertae sedis</taxon>
        <taxon>Botryosphaeriales</taxon>
        <taxon>Phyllostictaceae</taxon>
        <taxon>Phyllosticta</taxon>
    </lineage>
</organism>
<evidence type="ECO:0000313" key="6">
    <source>
        <dbReference type="EMBL" id="KAK7607100.1"/>
    </source>
</evidence>
<protein>
    <recommendedName>
        <fullName evidence="5">Chitin-binding type-1 domain-containing protein</fullName>
    </recommendedName>
</protein>
<feature type="disulfide bond" evidence="2">
    <location>
        <begin position="129"/>
        <end position="143"/>
    </location>
</feature>
<proteinExistence type="predicted"/>
<evidence type="ECO:0000256" key="2">
    <source>
        <dbReference type="PROSITE-ProRule" id="PRU00261"/>
    </source>
</evidence>
<accession>A0ABR1MVY1</accession>
<evidence type="ECO:0000256" key="4">
    <source>
        <dbReference type="SAM" id="SignalP"/>
    </source>
</evidence>
<dbReference type="Gene3D" id="3.30.60.10">
    <property type="entry name" value="Endochitinase-like"/>
    <property type="match status" value="1"/>
</dbReference>
<dbReference type="InterPro" id="IPR036861">
    <property type="entry name" value="Endochitinase-like_sf"/>
</dbReference>
<sequence>MHIRTTLIAFAAAANAAVVTVTKDCDKPTTTVRITLPLPSETLPPLSSSLTAVSSASDNTTTTTTTTTLFPTSFRSRSASLSTSVSVSATSSGSGSGSGDDNDPYPYLDGACGANFDGKTCFGNELGRCCSKWGFCGNDDPWCGDGCQPEYGNCSATSTNPPRPPTSSLYPEAACGAWAGGQTCFGNVVGSCCSQWGYW</sequence>
<reference evidence="6 7" key="1">
    <citation type="submission" date="2024-04" db="EMBL/GenBank/DDBJ databases">
        <title>Phyllosticta paracitricarpa is synonymous to the EU quarantine fungus P. citricarpa based on phylogenomic analyses.</title>
        <authorList>
            <consortium name="Lawrence Berkeley National Laboratory"/>
            <person name="Van ingen-buijs V.A."/>
            <person name="Van westerhoven A.C."/>
            <person name="Haridas S."/>
            <person name="Skiadas P."/>
            <person name="Martin F."/>
            <person name="Groenewald J.Z."/>
            <person name="Crous P.W."/>
            <person name="Seidl M.F."/>
        </authorList>
    </citation>
    <scope>NUCLEOTIDE SEQUENCE [LARGE SCALE GENOMIC DNA]</scope>
    <source>
        <strain evidence="6 7">CBS 141358</strain>
    </source>
</reference>
<dbReference type="CDD" id="cd11618">
    <property type="entry name" value="ChtBD1_1"/>
    <property type="match status" value="1"/>
</dbReference>
<dbReference type="Pfam" id="PF00187">
    <property type="entry name" value="Chitin_bind_1"/>
    <property type="match status" value="1"/>
</dbReference>
<dbReference type="SUPFAM" id="SSF57016">
    <property type="entry name" value="Plant lectins/antimicrobial peptides"/>
    <property type="match status" value="1"/>
</dbReference>
<dbReference type="EMBL" id="JBBPBF010000039">
    <property type="protein sequence ID" value="KAK7607100.1"/>
    <property type="molecule type" value="Genomic_DNA"/>
</dbReference>
<keyword evidence="2" id="KW-1015">Disulfide bond</keyword>
<evidence type="ECO:0000259" key="5">
    <source>
        <dbReference type="PROSITE" id="PS50941"/>
    </source>
</evidence>
<feature type="domain" description="Chitin-binding type-1" evidence="5">
    <location>
        <begin position="109"/>
        <end position="156"/>
    </location>
</feature>
<evidence type="ECO:0000256" key="1">
    <source>
        <dbReference type="ARBA" id="ARBA00022669"/>
    </source>
</evidence>
<gene>
    <name evidence="6" type="ORF">JOL62DRAFT_284220</name>
</gene>
<dbReference type="Proteomes" id="UP001367316">
    <property type="component" value="Unassembled WGS sequence"/>
</dbReference>
<feature type="chain" id="PRO_5046616589" description="Chitin-binding type-1 domain-containing protein" evidence="4">
    <location>
        <begin position="17"/>
        <end position="199"/>
    </location>
</feature>
<comment type="caution">
    <text evidence="6">The sequence shown here is derived from an EMBL/GenBank/DDBJ whole genome shotgun (WGS) entry which is preliminary data.</text>
</comment>
<name>A0ABR1MVY1_9PEZI</name>
<feature type="signal peptide" evidence="4">
    <location>
        <begin position="1"/>
        <end position="16"/>
    </location>
</feature>
<evidence type="ECO:0000256" key="3">
    <source>
        <dbReference type="SAM" id="MobiDB-lite"/>
    </source>
</evidence>
<keyword evidence="1 2" id="KW-0147">Chitin-binding</keyword>
<dbReference type="PROSITE" id="PS50941">
    <property type="entry name" value="CHIT_BIND_I_2"/>
    <property type="match status" value="1"/>
</dbReference>